<gene>
    <name evidence="1" type="ORF">AFUS01_LOCUS40226</name>
</gene>
<proteinExistence type="predicted"/>
<evidence type="ECO:0000313" key="2">
    <source>
        <dbReference type="Proteomes" id="UP000708208"/>
    </source>
</evidence>
<keyword evidence="2" id="KW-1185">Reference proteome</keyword>
<name>A0A8J2L9Z3_9HEXA</name>
<accession>A0A8J2L9Z3</accession>
<protein>
    <recommendedName>
        <fullName evidence="3">DUF4806 domain-containing protein</fullName>
    </recommendedName>
</protein>
<dbReference type="Proteomes" id="UP000708208">
    <property type="component" value="Unassembled WGS sequence"/>
</dbReference>
<organism evidence="1 2">
    <name type="scientific">Allacma fusca</name>
    <dbReference type="NCBI Taxonomy" id="39272"/>
    <lineage>
        <taxon>Eukaryota</taxon>
        <taxon>Metazoa</taxon>
        <taxon>Ecdysozoa</taxon>
        <taxon>Arthropoda</taxon>
        <taxon>Hexapoda</taxon>
        <taxon>Collembola</taxon>
        <taxon>Symphypleona</taxon>
        <taxon>Sminthuridae</taxon>
        <taxon>Allacma</taxon>
    </lineage>
</organism>
<dbReference type="EMBL" id="CAJVCH010555774">
    <property type="protein sequence ID" value="CAG7830425.1"/>
    <property type="molecule type" value="Genomic_DNA"/>
</dbReference>
<dbReference type="OrthoDB" id="6762126at2759"/>
<dbReference type="PANTHER" id="PTHR34153">
    <property type="entry name" value="SI:CH211-262H13.3-RELATED-RELATED"/>
    <property type="match status" value="1"/>
</dbReference>
<dbReference type="PANTHER" id="PTHR34153:SF2">
    <property type="entry name" value="SI:CH211-262H13.3-RELATED"/>
    <property type="match status" value="1"/>
</dbReference>
<evidence type="ECO:0000313" key="1">
    <source>
        <dbReference type="EMBL" id="CAG7830425.1"/>
    </source>
</evidence>
<evidence type="ECO:0008006" key="3">
    <source>
        <dbReference type="Google" id="ProtNLM"/>
    </source>
</evidence>
<feature type="non-terminal residue" evidence="1">
    <location>
        <position position="1"/>
    </location>
</feature>
<reference evidence="1" key="1">
    <citation type="submission" date="2021-06" db="EMBL/GenBank/DDBJ databases">
        <authorList>
            <person name="Hodson N. C."/>
            <person name="Mongue J. A."/>
            <person name="Jaron S. K."/>
        </authorList>
    </citation>
    <scope>NUCLEOTIDE SEQUENCE</scope>
</reference>
<dbReference type="AlphaFoldDB" id="A0A8J2L9Z3"/>
<comment type="caution">
    <text evidence="1">The sequence shown here is derived from an EMBL/GenBank/DDBJ whole genome shotgun (WGS) entry which is preliminary data.</text>
</comment>
<sequence>KVKIKESHSRCQITRIKIQQSWFQSYQLDMNETIESSTCSGCGTSSFSQCFDAFGDMEDDFRDDQHLPVNSEKALLEFDSLLNCDEDLKRVASVISKVGGNGIKDSTERIMTRLLTERIAVLYNWRGTQYKDRPSKLAFGQFKNVFKLISRSVRMINSGAGSDQKIENSITYWLKHANGRIRTGPTPALGDTGDQRTAD</sequence>